<dbReference type="SUPFAM" id="SSF51445">
    <property type="entry name" value="(Trans)glycosidases"/>
    <property type="match status" value="1"/>
</dbReference>
<accession>A0ABX2WHS5</accession>
<reference evidence="8" key="1">
    <citation type="submission" date="2016-06" db="EMBL/GenBank/DDBJ databases">
        <title>Genome sequencing of cellulolytic organisms.</title>
        <authorList>
            <person name="Bohra V."/>
            <person name="Dafale N.A."/>
            <person name="Purohit H.J."/>
        </authorList>
    </citation>
    <scope>NUCLEOTIDE SEQUENCE [LARGE SCALE GENOMIC DNA]</scope>
    <source>
        <strain evidence="8">ND21</strain>
    </source>
</reference>
<protein>
    <submittedName>
        <fullName evidence="7">6-phospho-beta-glucosidase</fullName>
    </submittedName>
</protein>
<proteinExistence type="inferred from homology"/>
<dbReference type="InterPro" id="IPR017853">
    <property type="entry name" value="GH"/>
</dbReference>
<dbReference type="Pfam" id="PF00232">
    <property type="entry name" value="Glyco_hydro_1"/>
    <property type="match status" value="1"/>
</dbReference>
<evidence type="ECO:0000256" key="3">
    <source>
        <dbReference type="ARBA" id="ARBA00023295"/>
    </source>
</evidence>
<dbReference type="InterPro" id="IPR018120">
    <property type="entry name" value="Glyco_hydro_1_AS"/>
</dbReference>
<dbReference type="PRINTS" id="PR00131">
    <property type="entry name" value="GLHYDRLASE1"/>
</dbReference>
<comment type="similarity">
    <text evidence="1 5">Belongs to the glycosyl hydrolase 1 family.</text>
</comment>
<comment type="caution">
    <text evidence="7">The sequence shown here is derived from an EMBL/GenBank/DDBJ whole genome shotgun (WGS) entry which is preliminary data.</text>
</comment>
<dbReference type="InterPro" id="IPR001360">
    <property type="entry name" value="Glyco_hydro_1"/>
</dbReference>
<dbReference type="PANTHER" id="PTHR10353">
    <property type="entry name" value="GLYCOSYL HYDROLASE"/>
    <property type="match status" value="1"/>
</dbReference>
<evidence type="ECO:0000256" key="2">
    <source>
        <dbReference type="ARBA" id="ARBA00022801"/>
    </source>
</evidence>
<sequence length="493" mass="55404">MTTSAAFPADFLWGGATAANQIEGAAQEGGKGLSTSDFARFVPPMADGSVIDFTFDATSHQVEAALVGEDDPQTLYPKRHGIDFYHRFRDDIALFGELGFGVFRMSISWARIFPTGFEEEPNEEGLAFYDQVFDELLARGIRPLVTLSHYEMPIEISRRLDGWLSRETIGLFERFARTVFERYADKVKMWITFNEMNMNLTSVYTGAGVFPDRVAGRELQAAYQATHHQFLAAAKVVAMGHEMMPDAQIGCMICRLETYAATCKPEDVMRATHEDNLNLFYPDVQVRGEYPTYMNRYFAEKGITIVTEPGDDDILRAGTADFISISYYMTYLAEDRPDADDISGSLVSKLKNPHLELSAWGWPVDPVGLRIALNKLWGRYGKPLYVVENGLGAVDTVAEDGAIHDDYRIDYLRKHLLQVREAIADGVDVRGYTWWGPIDLVSCSTSQMTKRYGFIHVDQDDYGRGTLARTKKDSFAWYQRVIATNGAALDSDD</sequence>
<dbReference type="InterPro" id="IPR033132">
    <property type="entry name" value="GH_1_N_CS"/>
</dbReference>
<evidence type="ECO:0000256" key="6">
    <source>
        <dbReference type="RuleBase" id="RU004468"/>
    </source>
</evidence>
<keyword evidence="3 6" id="KW-0326">Glycosidase</keyword>
<evidence type="ECO:0000256" key="5">
    <source>
        <dbReference type="RuleBase" id="RU003690"/>
    </source>
</evidence>
<evidence type="ECO:0000256" key="4">
    <source>
        <dbReference type="PROSITE-ProRule" id="PRU10055"/>
    </source>
</evidence>
<keyword evidence="8" id="KW-1185">Reference proteome</keyword>
<dbReference type="Gene3D" id="3.20.20.80">
    <property type="entry name" value="Glycosidases"/>
    <property type="match status" value="1"/>
</dbReference>
<gene>
    <name evidence="7" type="ORF">A9Z40_05715</name>
</gene>
<name>A0ABX2WHS5_9MICO</name>
<dbReference type="PROSITE" id="PS00572">
    <property type="entry name" value="GLYCOSYL_HYDROL_F1_1"/>
    <property type="match status" value="1"/>
</dbReference>
<dbReference type="EMBL" id="LZEM01000020">
    <property type="protein sequence ID" value="OAZ40176.1"/>
    <property type="molecule type" value="Genomic_DNA"/>
</dbReference>
<dbReference type="Proteomes" id="UP000093918">
    <property type="component" value="Unassembled WGS sequence"/>
</dbReference>
<feature type="active site" description="Nucleophile" evidence="4">
    <location>
        <position position="388"/>
    </location>
</feature>
<dbReference type="PANTHER" id="PTHR10353:SF122">
    <property type="entry name" value="6-PHOSPHO-BETA-GLUCOSIDASE ASCB-RELATED"/>
    <property type="match status" value="1"/>
</dbReference>
<evidence type="ECO:0000256" key="1">
    <source>
        <dbReference type="ARBA" id="ARBA00010838"/>
    </source>
</evidence>
<dbReference type="RefSeq" id="WP_064956408.1">
    <property type="nucleotide sequence ID" value="NZ_LZEM01000020.1"/>
</dbReference>
<organism evidence="7 8">
    <name type="scientific">Microbacterium arborescens</name>
    <dbReference type="NCBI Taxonomy" id="33883"/>
    <lineage>
        <taxon>Bacteria</taxon>
        <taxon>Bacillati</taxon>
        <taxon>Actinomycetota</taxon>
        <taxon>Actinomycetes</taxon>
        <taxon>Micrococcales</taxon>
        <taxon>Microbacteriaceae</taxon>
        <taxon>Microbacterium</taxon>
    </lineage>
</organism>
<evidence type="ECO:0000313" key="8">
    <source>
        <dbReference type="Proteomes" id="UP000093918"/>
    </source>
</evidence>
<keyword evidence="2 6" id="KW-0378">Hydrolase</keyword>
<evidence type="ECO:0000313" key="7">
    <source>
        <dbReference type="EMBL" id="OAZ40176.1"/>
    </source>
</evidence>
<dbReference type="PROSITE" id="PS00653">
    <property type="entry name" value="GLYCOSYL_HYDROL_F1_2"/>
    <property type="match status" value="1"/>
</dbReference>